<keyword evidence="1" id="KW-0472">Membrane</keyword>
<proteinExistence type="predicted"/>
<reference evidence="3" key="1">
    <citation type="submission" date="2016-11" db="UniProtKB">
        <authorList>
            <consortium name="WormBaseParasite"/>
        </authorList>
    </citation>
    <scope>IDENTIFICATION</scope>
</reference>
<name>A0A1I7ZRK5_9BILA</name>
<feature type="transmembrane region" description="Helical" evidence="1">
    <location>
        <begin position="102"/>
        <end position="125"/>
    </location>
</feature>
<keyword evidence="1" id="KW-1133">Transmembrane helix</keyword>
<protein>
    <submittedName>
        <fullName evidence="3">G_PROTEIN_RECEP_F1_2 domain-containing protein</fullName>
    </submittedName>
</protein>
<evidence type="ECO:0000313" key="3">
    <source>
        <dbReference type="WBParaSite" id="L893_g29114.t1"/>
    </source>
</evidence>
<evidence type="ECO:0000313" key="2">
    <source>
        <dbReference type="Proteomes" id="UP000095287"/>
    </source>
</evidence>
<dbReference type="WBParaSite" id="L893_g29114.t1">
    <property type="protein sequence ID" value="L893_g29114.t1"/>
    <property type="gene ID" value="L893_g29114"/>
</dbReference>
<keyword evidence="2" id="KW-1185">Reference proteome</keyword>
<keyword evidence="1" id="KW-0812">Transmembrane</keyword>
<feature type="transmembrane region" description="Helical" evidence="1">
    <location>
        <begin position="70"/>
        <end position="90"/>
    </location>
</feature>
<feature type="transmembrane region" description="Helical" evidence="1">
    <location>
        <begin position="33"/>
        <end position="54"/>
    </location>
</feature>
<organism evidence="2 3">
    <name type="scientific">Steinernema glaseri</name>
    <dbReference type="NCBI Taxonomy" id="37863"/>
    <lineage>
        <taxon>Eukaryota</taxon>
        <taxon>Metazoa</taxon>
        <taxon>Ecdysozoa</taxon>
        <taxon>Nematoda</taxon>
        <taxon>Chromadorea</taxon>
        <taxon>Rhabditida</taxon>
        <taxon>Tylenchina</taxon>
        <taxon>Panagrolaimomorpha</taxon>
        <taxon>Strongyloidoidea</taxon>
        <taxon>Steinernematidae</taxon>
        <taxon>Steinernema</taxon>
    </lineage>
</organism>
<evidence type="ECO:0000256" key="1">
    <source>
        <dbReference type="SAM" id="Phobius"/>
    </source>
</evidence>
<accession>A0A1I7ZRK5</accession>
<sequence length="164" mass="18295">MIVVPTVTITYTLRFHGYVYYASHMFNVVWVNFQVLLELFSLCGYVVIAVAIVLQKNVFNASFKISSMEVLLVVQGFLLTVPLTVVNLVGWKGNEHIMAGRAVYLCWALAAALMPAINLAVYIGFNPFIRNHLLNTVICGRTQSLNLFVPSNRVTSISQPQQAK</sequence>
<dbReference type="AlphaFoldDB" id="A0A1I7ZRK5"/>
<dbReference type="Proteomes" id="UP000095287">
    <property type="component" value="Unplaced"/>
</dbReference>